<evidence type="ECO:0000256" key="4">
    <source>
        <dbReference type="ARBA" id="ARBA00022692"/>
    </source>
</evidence>
<comment type="subcellular location">
    <subcellularLocation>
        <location evidence="1">Cell membrane</location>
        <topology evidence="1">Multi-pass membrane protein</topology>
    </subcellularLocation>
    <subcellularLocation>
        <location evidence="7">Membrane</location>
        <topology evidence="7">Multi-pass membrane protein</topology>
    </subcellularLocation>
</comment>
<evidence type="ECO:0000256" key="1">
    <source>
        <dbReference type="ARBA" id="ARBA00004651"/>
    </source>
</evidence>
<feature type="transmembrane region" description="Helical" evidence="8">
    <location>
        <begin position="87"/>
        <end position="107"/>
    </location>
</feature>
<dbReference type="PRINTS" id="PR01434">
    <property type="entry name" value="NADHDHGNASE5"/>
</dbReference>
<dbReference type="Proteomes" id="UP000295244">
    <property type="component" value="Unassembled WGS sequence"/>
</dbReference>
<feature type="transmembrane region" description="Helical" evidence="8">
    <location>
        <begin position="119"/>
        <end position="146"/>
    </location>
</feature>
<keyword evidence="6 8" id="KW-0472">Membrane</keyword>
<evidence type="ECO:0000256" key="2">
    <source>
        <dbReference type="ARBA" id="ARBA00005346"/>
    </source>
</evidence>
<feature type="transmembrane region" description="Helical" evidence="8">
    <location>
        <begin position="325"/>
        <end position="348"/>
    </location>
</feature>
<organism evidence="11 12">
    <name type="scientific">Rubrobacter taiwanensis</name>
    <dbReference type="NCBI Taxonomy" id="185139"/>
    <lineage>
        <taxon>Bacteria</taxon>
        <taxon>Bacillati</taxon>
        <taxon>Actinomycetota</taxon>
        <taxon>Rubrobacteria</taxon>
        <taxon>Rubrobacterales</taxon>
        <taxon>Rubrobacteraceae</taxon>
        <taxon>Rubrobacter</taxon>
    </lineage>
</organism>
<feature type="domain" description="NADH:quinone oxidoreductase/Mrp antiporter transmembrane" evidence="9">
    <location>
        <begin position="136"/>
        <end position="434"/>
    </location>
</feature>
<reference evidence="11 12" key="1">
    <citation type="submission" date="2019-03" db="EMBL/GenBank/DDBJ databases">
        <title>Whole genome sequence of a novel Rubrobacter taiwanensis strain, isolated from Yellowstone National Park.</title>
        <authorList>
            <person name="Freed S."/>
            <person name="Ramaley R.F."/>
            <person name="Kyndt J.A."/>
        </authorList>
    </citation>
    <scope>NUCLEOTIDE SEQUENCE [LARGE SCALE GENOMIC DNA]</scope>
    <source>
        <strain evidence="11 12">Yellowstone</strain>
    </source>
</reference>
<feature type="transmembrane region" description="Helical" evidence="8">
    <location>
        <begin position="284"/>
        <end position="305"/>
    </location>
</feature>
<proteinExistence type="inferred from homology"/>
<dbReference type="RefSeq" id="WP_132692744.1">
    <property type="nucleotide sequence ID" value="NZ_SKBU01000034.1"/>
</dbReference>
<dbReference type="EMBL" id="SKBU01000034">
    <property type="protein sequence ID" value="TCJ14695.1"/>
    <property type="molecule type" value="Genomic_DNA"/>
</dbReference>
<feature type="transmembrane region" description="Helical" evidence="8">
    <location>
        <begin position="214"/>
        <end position="234"/>
    </location>
</feature>
<dbReference type="InterPro" id="IPR050586">
    <property type="entry name" value="CPA3_Na-H_Antiporter_D"/>
</dbReference>
<dbReference type="InterPro" id="IPR001516">
    <property type="entry name" value="Proton_antipo_N"/>
</dbReference>
<keyword evidence="12" id="KW-1185">Reference proteome</keyword>
<feature type="transmembrane region" description="Helical" evidence="8">
    <location>
        <begin position="172"/>
        <end position="193"/>
    </location>
</feature>
<keyword evidence="3" id="KW-1003">Cell membrane</keyword>
<dbReference type="GO" id="GO:0005886">
    <property type="term" value="C:plasma membrane"/>
    <property type="evidence" value="ECO:0007669"/>
    <property type="project" value="UniProtKB-SubCell"/>
</dbReference>
<comment type="similarity">
    <text evidence="2">Belongs to the CPA3 antiporters (TC 2.A.63) subunit D family.</text>
</comment>
<evidence type="ECO:0000313" key="12">
    <source>
        <dbReference type="Proteomes" id="UP000295244"/>
    </source>
</evidence>
<protein>
    <submittedName>
        <fullName evidence="11">Monovalent cation/H+ antiporter subunit D family protein</fullName>
    </submittedName>
</protein>
<sequence>MNAAALLELFYLTLPVQVLLSSLVASAIVFFLDEKRARLRTAVYLGGEVLKLALALVMLAAIYRGEIFEIRLSLLPGVDFVLQGDPLAMLFLILSAGLWLVTTLYSIGYLRDAPHRSRFYGFFGLCVTATAGIAMAGNLFTFFIFYEMLTFTTYPLVVHKETREALAAGRTYMWYTLAGGVVTLVGIAWLHVLAGPVDFTAGGAVPGELAAESYWSLIAIFALLIAGLGVKTALVPLHGWLPAAMVAPAPVSALLHAVAVVKAGAFGIMRVVYDVFGIEFSAELGVTGHGPLAAVASITIIYGSIKALSQSEIKRRLAYSTVSQLSYITLGVSIFGPLATIGALAHLVHQGIMKITMFFCAGILEQHLGIHSVKEVDGAGRRMPLTMGAFTIAVLGMIGLPPMAGFISKWYLGLGAIAAGQLWVVGVLVVSTVLNAVYFLPIVYAAWFKSPKGTWEERRPLGRLEADWLMLFPALATAALTLAVGVLAGVEISPLGWARLIMEQEYAF</sequence>
<name>A0A4R1BCC7_9ACTN</name>
<dbReference type="AlphaFoldDB" id="A0A4R1BCC7"/>
<feature type="transmembrane region" description="Helical" evidence="8">
    <location>
        <begin position="254"/>
        <end position="272"/>
    </location>
</feature>
<evidence type="ECO:0000256" key="8">
    <source>
        <dbReference type="SAM" id="Phobius"/>
    </source>
</evidence>
<evidence type="ECO:0000256" key="3">
    <source>
        <dbReference type="ARBA" id="ARBA00022475"/>
    </source>
</evidence>
<dbReference type="PANTHER" id="PTHR42703:SF1">
    <property type="entry name" value="NA(+)_H(+) ANTIPORTER SUBUNIT D1"/>
    <property type="match status" value="1"/>
</dbReference>
<gene>
    <name evidence="11" type="ORF">E0L93_14215</name>
</gene>
<dbReference type="Pfam" id="PF00662">
    <property type="entry name" value="Proton_antipo_N"/>
    <property type="match status" value="1"/>
</dbReference>
<evidence type="ECO:0000256" key="6">
    <source>
        <dbReference type="ARBA" id="ARBA00023136"/>
    </source>
</evidence>
<comment type="caution">
    <text evidence="11">The sequence shown here is derived from an EMBL/GenBank/DDBJ whole genome shotgun (WGS) entry which is preliminary data.</text>
</comment>
<dbReference type="OrthoDB" id="9811798at2"/>
<feature type="transmembrane region" description="Helical" evidence="8">
    <location>
        <begin position="468"/>
        <end position="490"/>
    </location>
</feature>
<evidence type="ECO:0000256" key="5">
    <source>
        <dbReference type="ARBA" id="ARBA00022989"/>
    </source>
</evidence>
<accession>A0A4R1BCC7</accession>
<dbReference type="Pfam" id="PF00361">
    <property type="entry name" value="Proton_antipo_M"/>
    <property type="match status" value="1"/>
</dbReference>
<evidence type="ECO:0000259" key="10">
    <source>
        <dbReference type="Pfam" id="PF00662"/>
    </source>
</evidence>
<feature type="transmembrane region" description="Helical" evidence="8">
    <location>
        <begin position="12"/>
        <end position="32"/>
    </location>
</feature>
<dbReference type="PANTHER" id="PTHR42703">
    <property type="entry name" value="NADH DEHYDROGENASE"/>
    <property type="match status" value="1"/>
</dbReference>
<keyword evidence="4 7" id="KW-0812">Transmembrane</keyword>
<feature type="transmembrane region" description="Helical" evidence="8">
    <location>
        <begin position="44"/>
        <end position="63"/>
    </location>
</feature>
<feature type="transmembrane region" description="Helical" evidence="8">
    <location>
        <begin position="389"/>
        <end position="411"/>
    </location>
</feature>
<feature type="domain" description="NADH-Ubiquinone oxidoreductase (complex I) chain 5 N-terminal" evidence="10">
    <location>
        <begin position="78"/>
        <end position="120"/>
    </location>
</feature>
<keyword evidence="5 8" id="KW-1133">Transmembrane helix</keyword>
<dbReference type="InterPro" id="IPR001750">
    <property type="entry name" value="ND/Mrp_TM"/>
</dbReference>
<evidence type="ECO:0000313" key="11">
    <source>
        <dbReference type="EMBL" id="TCJ14695.1"/>
    </source>
</evidence>
<evidence type="ECO:0000256" key="7">
    <source>
        <dbReference type="RuleBase" id="RU000320"/>
    </source>
</evidence>
<feature type="transmembrane region" description="Helical" evidence="8">
    <location>
        <begin position="423"/>
        <end position="447"/>
    </location>
</feature>
<evidence type="ECO:0000259" key="9">
    <source>
        <dbReference type="Pfam" id="PF00361"/>
    </source>
</evidence>